<dbReference type="SUPFAM" id="SSF50129">
    <property type="entry name" value="GroES-like"/>
    <property type="match status" value="1"/>
</dbReference>
<proteinExistence type="predicted"/>
<dbReference type="AlphaFoldDB" id="A0A1E3QBY2"/>
<dbReference type="InterPro" id="IPR011032">
    <property type="entry name" value="GroES-like_sf"/>
</dbReference>
<dbReference type="Pfam" id="PF08240">
    <property type="entry name" value="ADH_N"/>
    <property type="match status" value="1"/>
</dbReference>
<evidence type="ECO:0000313" key="3">
    <source>
        <dbReference type="Proteomes" id="UP000094385"/>
    </source>
</evidence>
<dbReference type="InterPro" id="IPR047122">
    <property type="entry name" value="Trans-enoyl_RdTase-like"/>
</dbReference>
<evidence type="ECO:0000259" key="1">
    <source>
        <dbReference type="SMART" id="SM00829"/>
    </source>
</evidence>
<keyword evidence="3" id="KW-1185">Reference proteome</keyword>
<dbReference type="InterPro" id="IPR036291">
    <property type="entry name" value="NAD(P)-bd_dom_sf"/>
</dbReference>
<dbReference type="InterPro" id="IPR013154">
    <property type="entry name" value="ADH-like_N"/>
</dbReference>
<dbReference type="Gene3D" id="3.40.50.720">
    <property type="entry name" value="NAD(P)-binding Rossmann-like Domain"/>
    <property type="match status" value="1"/>
</dbReference>
<dbReference type="STRING" id="675824.A0A1E3QBY2"/>
<sequence length="354" mass="38415">MRTMKEAIVYGDPLTVEIVDSPIPTPGDDEVLIKVEVSGSNPKDWKAPLYSKHPHNSGDDIAGTIVAVGKSVLEFRPRDRVAAFHKMSARHGSFAEYAIAYAYTTFHIPDSVTFEEAATIPLTSLTAAYGLWDILGLPTPWRPATEDTPLLIYGASTSVGSYAIKLAKLAGIRPVIGVAGSGKHVALDAGADFVVDYRNNLDIAGSIRAHLTEGQRLLYAWDTVSQGGSYQHVIKAFEPGLGLHRAIKAVEPSLESNLCLILPEGKFDDIDQTKTKFGIARVNNAHGEDAARRDFAYIFYRQITKWLQEGKFAAHPFKVVEGGLAGVAKGLNELKDGKVSGSKNIFRIRDTPGL</sequence>
<dbReference type="Pfam" id="PF00107">
    <property type="entry name" value="ADH_zinc_N"/>
    <property type="match status" value="1"/>
</dbReference>
<dbReference type="Gene3D" id="3.90.180.10">
    <property type="entry name" value="Medium-chain alcohol dehydrogenases, catalytic domain"/>
    <property type="match status" value="1"/>
</dbReference>
<dbReference type="PANTHER" id="PTHR45348">
    <property type="entry name" value="HYPOTHETICAL OXIDOREDUCTASE (EUROFUNG)"/>
    <property type="match status" value="1"/>
</dbReference>
<dbReference type="SMART" id="SM00829">
    <property type="entry name" value="PKS_ER"/>
    <property type="match status" value="1"/>
</dbReference>
<dbReference type="InterPro" id="IPR013149">
    <property type="entry name" value="ADH-like_C"/>
</dbReference>
<name>A0A1E3QBY2_LIPST</name>
<dbReference type="Proteomes" id="UP000094385">
    <property type="component" value="Unassembled WGS sequence"/>
</dbReference>
<dbReference type="GO" id="GO:0016651">
    <property type="term" value="F:oxidoreductase activity, acting on NAD(P)H"/>
    <property type="evidence" value="ECO:0007669"/>
    <property type="project" value="InterPro"/>
</dbReference>
<dbReference type="SUPFAM" id="SSF51735">
    <property type="entry name" value="NAD(P)-binding Rossmann-fold domains"/>
    <property type="match status" value="1"/>
</dbReference>
<dbReference type="InterPro" id="IPR020843">
    <property type="entry name" value="ER"/>
</dbReference>
<dbReference type="CDD" id="cd08249">
    <property type="entry name" value="enoyl_reductase_like"/>
    <property type="match status" value="1"/>
</dbReference>
<dbReference type="OrthoDB" id="9992527at2759"/>
<evidence type="ECO:0000313" key="2">
    <source>
        <dbReference type="EMBL" id="ODQ75195.1"/>
    </source>
</evidence>
<accession>A0A1E3QBY2</accession>
<protein>
    <recommendedName>
        <fullName evidence="1">Enoyl reductase (ER) domain-containing protein</fullName>
    </recommendedName>
</protein>
<gene>
    <name evidence="2" type="ORF">LIPSTDRAFT_1919</name>
</gene>
<reference evidence="2 3" key="1">
    <citation type="journal article" date="2016" name="Proc. Natl. Acad. Sci. U.S.A.">
        <title>Comparative genomics of biotechnologically important yeasts.</title>
        <authorList>
            <person name="Riley R."/>
            <person name="Haridas S."/>
            <person name="Wolfe K.H."/>
            <person name="Lopes M.R."/>
            <person name="Hittinger C.T."/>
            <person name="Goeker M."/>
            <person name="Salamov A.A."/>
            <person name="Wisecaver J.H."/>
            <person name="Long T.M."/>
            <person name="Calvey C.H."/>
            <person name="Aerts A.L."/>
            <person name="Barry K.W."/>
            <person name="Choi C."/>
            <person name="Clum A."/>
            <person name="Coughlan A.Y."/>
            <person name="Deshpande S."/>
            <person name="Douglass A.P."/>
            <person name="Hanson S.J."/>
            <person name="Klenk H.-P."/>
            <person name="LaButti K.M."/>
            <person name="Lapidus A."/>
            <person name="Lindquist E.A."/>
            <person name="Lipzen A.M."/>
            <person name="Meier-Kolthoff J.P."/>
            <person name="Ohm R.A."/>
            <person name="Otillar R.P."/>
            <person name="Pangilinan J.L."/>
            <person name="Peng Y."/>
            <person name="Rokas A."/>
            <person name="Rosa C.A."/>
            <person name="Scheuner C."/>
            <person name="Sibirny A.A."/>
            <person name="Slot J.C."/>
            <person name="Stielow J.B."/>
            <person name="Sun H."/>
            <person name="Kurtzman C.P."/>
            <person name="Blackwell M."/>
            <person name="Grigoriev I.V."/>
            <person name="Jeffries T.W."/>
        </authorList>
    </citation>
    <scope>NUCLEOTIDE SEQUENCE [LARGE SCALE GENOMIC DNA]</scope>
    <source>
        <strain evidence="2 3">NRRL Y-11557</strain>
    </source>
</reference>
<feature type="domain" description="Enoyl reductase (ER)" evidence="1">
    <location>
        <begin position="11"/>
        <end position="346"/>
    </location>
</feature>
<dbReference type="PANTHER" id="PTHR45348:SF5">
    <property type="entry name" value="OXIDOREDUCTASE, PUTATIVE (AFU_ORTHOLOGUE AFUA_8G01420)-RELATED"/>
    <property type="match status" value="1"/>
</dbReference>
<organism evidence="2 3">
    <name type="scientific">Lipomyces starkeyi NRRL Y-11557</name>
    <dbReference type="NCBI Taxonomy" id="675824"/>
    <lineage>
        <taxon>Eukaryota</taxon>
        <taxon>Fungi</taxon>
        <taxon>Dikarya</taxon>
        <taxon>Ascomycota</taxon>
        <taxon>Saccharomycotina</taxon>
        <taxon>Lipomycetes</taxon>
        <taxon>Lipomycetales</taxon>
        <taxon>Lipomycetaceae</taxon>
        <taxon>Lipomyces</taxon>
    </lineage>
</organism>
<dbReference type="EMBL" id="KV454291">
    <property type="protein sequence ID" value="ODQ75195.1"/>
    <property type="molecule type" value="Genomic_DNA"/>
</dbReference>